<gene>
    <name evidence="1" type="ORF">DVJ83_05840</name>
</gene>
<dbReference type="PANTHER" id="PTHR35331">
    <property type="entry name" value="STAGE V SPORULATION PROTEIN S"/>
    <property type="match status" value="1"/>
</dbReference>
<protein>
    <submittedName>
        <fullName evidence="1">Stage V sporulation protein S</fullName>
    </submittedName>
</protein>
<dbReference type="KEGG" id="dwu:DVJ83_05840"/>
<dbReference type="Pfam" id="PF04232">
    <property type="entry name" value="SpoVS"/>
    <property type="match status" value="1"/>
</dbReference>
<evidence type="ECO:0000313" key="1">
    <source>
        <dbReference type="EMBL" id="AXG98766.1"/>
    </source>
</evidence>
<dbReference type="Proteomes" id="UP000253744">
    <property type="component" value="Chromosome"/>
</dbReference>
<organism evidence="1 2">
    <name type="scientific">Deinococcus wulumuqiensis</name>
    <dbReference type="NCBI Taxonomy" id="980427"/>
    <lineage>
        <taxon>Bacteria</taxon>
        <taxon>Thermotogati</taxon>
        <taxon>Deinococcota</taxon>
        <taxon>Deinococci</taxon>
        <taxon>Deinococcales</taxon>
        <taxon>Deinococcaceae</taxon>
        <taxon>Deinococcus</taxon>
    </lineage>
</organism>
<dbReference type="InterPro" id="IPR036882">
    <property type="entry name" value="Alba-like_dom_sf"/>
</dbReference>
<dbReference type="AlphaFoldDB" id="A0A345IGE4"/>
<reference evidence="1 2" key="1">
    <citation type="submission" date="2018-07" db="EMBL/GenBank/DDBJ databases">
        <title>Complete Genome and Methylome Analysis of Deinococcus wulumuqiensis NEB 479.</title>
        <authorList>
            <person name="Fomenkov A."/>
            <person name="Luyten Y."/>
            <person name="Vincze T."/>
            <person name="Anton B.P."/>
            <person name="Clark T."/>
            <person name="Roberts R.J."/>
            <person name="Morgan R.D."/>
        </authorList>
    </citation>
    <scope>NUCLEOTIDE SEQUENCE [LARGE SCALE GENOMIC DNA]</scope>
    <source>
        <strain evidence="1 2">NEB 479</strain>
    </source>
</reference>
<evidence type="ECO:0000313" key="2">
    <source>
        <dbReference type="Proteomes" id="UP000253744"/>
    </source>
</evidence>
<sequence length="101" mass="10768">MEATLQPPVPETLKVSADSRPNSVAGAIAALLRSQGRVEVQAIGPAAVNQAVKALAIARGYLTEDGLDLSAQPSFVKLEVDQEERTAMRFGVYAYRLADVQ</sequence>
<name>A0A345IGE4_9DEIO</name>
<accession>A0A345IGE4</accession>
<dbReference type="STRING" id="1288484.GCA_000348665_00634"/>
<dbReference type="EMBL" id="CP031158">
    <property type="protein sequence ID" value="AXG98766.1"/>
    <property type="molecule type" value="Genomic_DNA"/>
</dbReference>
<dbReference type="Gene3D" id="3.30.110.20">
    <property type="entry name" value="Alba-like domain"/>
    <property type="match status" value="1"/>
</dbReference>
<dbReference type="InterPro" id="IPR007347">
    <property type="entry name" value="SpoVS"/>
</dbReference>
<proteinExistence type="predicted"/>
<dbReference type="PANTHER" id="PTHR35331:SF1">
    <property type="entry name" value="STAGE V SPORULATION PROTEIN S"/>
    <property type="match status" value="1"/>
</dbReference>
<dbReference type="GO" id="GO:0003676">
    <property type="term" value="F:nucleic acid binding"/>
    <property type="evidence" value="ECO:0007669"/>
    <property type="project" value="InterPro"/>
</dbReference>